<dbReference type="InterPro" id="IPR006311">
    <property type="entry name" value="TAT_signal"/>
</dbReference>
<evidence type="ECO:0000256" key="3">
    <source>
        <dbReference type="ARBA" id="ARBA00015872"/>
    </source>
</evidence>
<dbReference type="Gene3D" id="3.90.1010.20">
    <property type="match status" value="1"/>
</dbReference>
<evidence type="ECO:0000256" key="2">
    <source>
        <dbReference type="ARBA" id="ARBA00013137"/>
    </source>
</evidence>
<sequence length="631" mass="66339">MIQNPNEIAARQRMEEAMSRIEANVRTRLQMNRRQFVCGSAATMALAMLGLAGCSPKADANGGVGSQAYKAGTYEASAEGRNGAINVKVTFTDDAIDAIDVEHEESRNIGDAAIDILKDKYLQSQSLNFDTVTGASLSSMAFATAVAECVDQAGGDVKALKKADTGIEPAAAIDEDCDVCVVGSGGAAFAAAVTAAEAGKTVVMLEKMDIYGGNTNAGEGTLNAPDPERQQPLGIEDSPDLFYQQTFEGGDELGDPALVRILADNALDAVHWMEDHGLVYEKEPFTAIGGLWQRGHAVEVEKKGEQGGSYYVSCLKDSADKTGKVTLYTDAKVEQLVEEGGKVMGVAGTRPSSGASVAVRAKSVVLATGGYSRNAELAMEYDKRVTKDMPSSNVCSSTGDGLGLGEGVGAGLRNMELVQIHPLGDPQNGGVATFVGNWLGVEDYVMVNDEGKRFIREDERRDTIADAILEQPNDEMWLLVDSTDIAADRADQIAELVEKGHSFKADDIEDLANQIGVQADALAETVEGYNACVKAGVDTQIAPGKELLGTELSDPAYYASKRIPTIHYTMGGLCITTDAQVCTEAGEPIPNLFACGEVTGGVQGGNRLGGNSFTDLIVFGRIAGASAVANA</sequence>
<dbReference type="InterPro" id="IPR036188">
    <property type="entry name" value="FAD/NAD-bd_sf"/>
</dbReference>
<dbReference type="PROSITE" id="PS51318">
    <property type="entry name" value="TAT"/>
    <property type="match status" value="1"/>
</dbReference>
<evidence type="ECO:0000256" key="7">
    <source>
        <dbReference type="ARBA" id="ARBA00049922"/>
    </source>
</evidence>
<dbReference type="SUPFAM" id="SSF56425">
    <property type="entry name" value="Succinate dehydrogenase/fumarate reductase flavoprotein, catalytic domain"/>
    <property type="match status" value="1"/>
</dbReference>
<dbReference type="NCBIfam" id="TIGR01813">
    <property type="entry name" value="flavo_cyto_c"/>
    <property type="match status" value="1"/>
</dbReference>
<comment type="caution">
    <text evidence="10">The sequence shown here is derived from an EMBL/GenBank/DDBJ whole genome shotgun (WGS) entry which is preliminary data.</text>
</comment>
<dbReference type="PANTHER" id="PTHR43400:SF7">
    <property type="entry name" value="FAD-DEPENDENT OXIDOREDUCTASE 2 FAD BINDING DOMAIN-CONTAINING PROTEIN"/>
    <property type="match status" value="1"/>
</dbReference>
<comment type="cofactor">
    <cofactor evidence="8">
        <name>FAD</name>
        <dbReference type="ChEBI" id="CHEBI:57692"/>
    </cofactor>
    <text evidence="8">Binds 1 FAD per subunit.</text>
</comment>
<evidence type="ECO:0000256" key="8">
    <source>
        <dbReference type="RuleBase" id="RU366062"/>
    </source>
</evidence>
<dbReference type="InterPro" id="IPR003953">
    <property type="entry name" value="FAD-dep_OxRdtase_2_FAD-bd"/>
</dbReference>
<dbReference type="RefSeq" id="WP_114534579.1">
    <property type="nucleotide sequence ID" value="NZ_JADNER010000005.1"/>
</dbReference>
<dbReference type="Gene3D" id="3.90.700.10">
    <property type="entry name" value="Succinate dehydrogenase/fumarate reductase flavoprotein, catalytic domain"/>
    <property type="match status" value="1"/>
</dbReference>
<proteinExistence type="inferred from homology"/>
<dbReference type="PANTHER" id="PTHR43400">
    <property type="entry name" value="FUMARATE REDUCTASE"/>
    <property type="match status" value="1"/>
</dbReference>
<keyword evidence="5 8" id="KW-0274">FAD</keyword>
<dbReference type="SUPFAM" id="SSF51905">
    <property type="entry name" value="FAD/NAD(P)-binding domain"/>
    <property type="match status" value="1"/>
</dbReference>
<keyword evidence="6 8" id="KW-0560">Oxidoreductase</keyword>
<reference evidence="10 11" key="1">
    <citation type="journal article" date="2018" name="Elife">
        <title>Discovery and characterization of a prevalent human gut bacterial enzyme sufficient for the inactivation of a family of plant toxins.</title>
        <authorList>
            <person name="Koppel N."/>
            <person name="Bisanz J.E."/>
            <person name="Pandelia M.E."/>
            <person name="Turnbaugh P.J."/>
            <person name="Balskus E.P."/>
        </authorList>
    </citation>
    <scope>NUCLEOTIDE SEQUENCE [LARGE SCALE GENOMIC DNA]</scope>
    <source>
        <strain evidence="10 11">W1 BHI 6</strain>
    </source>
</reference>
<dbReference type="EMBL" id="PPTU01000031">
    <property type="protein sequence ID" value="RDB66836.1"/>
    <property type="molecule type" value="Genomic_DNA"/>
</dbReference>
<dbReference type="Pfam" id="PF04205">
    <property type="entry name" value="FMN_bind"/>
    <property type="match status" value="1"/>
</dbReference>
<dbReference type="InterPro" id="IPR050315">
    <property type="entry name" value="FAD-oxidoreductase_2"/>
</dbReference>
<dbReference type="EC" id="1.3.99.33" evidence="2 8"/>
<dbReference type="InterPro" id="IPR007329">
    <property type="entry name" value="FMN-bd"/>
</dbReference>
<dbReference type="SMART" id="SM00900">
    <property type="entry name" value="FMN_bind"/>
    <property type="match status" value="1"/>
</dbReference>
<gene>
    <name evidence="10" type="ORF">C1875_13635</name>
</gene>
<evidence type="ECO:0000256" key="5">
    <source>
        <dbReference type="ARBA" id="ARBA00022827"/>
    </source>
</evidence>
<protein>
    <recommendedName>
        <fullName evidence="3 8">Urocanate reductase</fullName>
        <ecNumber evidence="2 8">1.3.99.33</ecNumber>
    </recommendedName>
</protein>
<comment type="cofactor">
    <cofactor evidence="8">
        <name>FMN</name>
        <dbReference type="ChEBI" id="CHEBI:58210"/>
    </cofactor>
    <text evidence="8">Binds 1 or 2 FMN covalently per subunit.</text>
</comment>
<evidence type="ECO:0000313" key="11">
    <source>
        <dbReference type="Proteomes" id="UP000253970"/>
    </source>
</evidence>
<dbReference type="Proteomes" id="UP000253970">
    <property type="component" value="Unassembled WGS sequence"/>
</dbReference>
<dbReference type="InterPro" id="IPR010960">
    <property type="entry name" value="Flavocytochrome_c"/>
</dbReference>
<dbReference type="AlphaFoldDB" id="A0A369M8N5"/>
<evidence type="ECO:0000313" key="10">
    <source>
        <dbReference type="EMBL" id="RDB66836.1"/>
    </source>
</evidence>
<name>A0A369M8N5_EGGLN</name>
<evidence type="ECO:0000256" key="6">
    <source>
        <dbReference type="ARBA" id="ARBA00023002"/>
    </source>
</evidence>
<evidence type="ECO:0000259" key="9">
    <source>
        <dbReference type="SMART" id="SM00900"/>
    </source>
</evidence>
<comment type="catalytic activity">
    <reaction evidence="7 8">
        <text>dihydrourocanate + A = urocanate + AH2</text>
        <dbReference type="Rhea" id="RHEA:36059"/>
        <dbReference type="ChEBI" id="CHEBI:13193"/>
        <dbReference type="ChEBI" id="CHEBI:17499"/>
        <dbReference type="ChEBI" id="CHEBI:27247"/>
        <dbReference type="ChEBI" id="CHEBI:72991"/>
        <dbReference type="EC" id="1.3.99.33"/>
    </reaction>
</comment>
<dbReference type="InterPro" id="IPR027477">
    <property type="entry name" value="Succ_DH/fumarate_Rdtase_cat_sf"/>
</dbReference>
<organism evidence="10 11">
    <name type="scientific">Eggerthella lenta</name>
    <name type="common">Eubacterium lentum</name>
    <dbReference type="NCBI Taxonomy" id="84112"/>
    <lineage>
        <taxon>Bacteria</taxon>
        <taxon>Bacillati</taxon>
        <taxon>Actinomycetota</taxon>
        <taxon>Coriobacteriia</taxon>
        <taxon>Eggerthellales</taxon>
        <taxon>Eggerthellaceae</taxon>
        <taxon>Eggerthella</taxon>
    </lineage>
</organism>
<keyword evidence="4 8" id="KW-0285">Flavoprotein</keyword>
<evidence type="ECO:0000256" key="1">
    <source>
        <dbReference type="ARBA" id="ARBA00008040"/>
    </source>
</evidence>
<comment type="similarity">
    <text evidence="1 8">Belongs to the FAD-dependent oxidoreductase 2 family. FRD/SDH subfamily.</text>
</comment>
<dbReference type="GO" id="GO:0010181">
    <property type="term" value="F:FMN binding"/>
    <property type="evidence" value="ECO:0007669"/>
    <property type="project" value="InterPro"/>
</dbReference>
<accession>A0A369M8N5</accession>
<dbReference type="Pfam" id="PF00890">
    <property type="entry name" value="FAD_binding_2"/>
    <property type="match status" value="1"/>
</dbReference>
<dbReference type="Gene3D" id="3.50.50.60">
    <property type="entry name" value="FAD/NAD(P)-binding domain"/>
    <property type="match status" value="1"/>
</dbReference>
<dbReference type="GO" id="GO:0016020">
    <property type="term" value="C:membrane"/>
    <property type="evidence" value="ECO:0007669"/>
    <property type="project" value="InterPro"/>
</dbReference>
<dbReference type="GO" id="GO:0033765">
    <property type="term" value="F:steroid dehydrogenase activity, acting on the CH-CH group of donors"/>
    <property type="evidence" value="ECO:0007669"/>
    <property type="project" value="UniProtKB-ARBA"/>
</dbReference>
<evidence type="ECO:0000256" key="4">
    <source>
        <dbReference type="ARBA" id="ARBA00022630"/>
    </source>
</evidence>
<feature type="domain" description="FMN-binding" evidence="9">
    <location>
        <begin position="80"/>
        <end position="153"/>
    </location>
</feature>